<evidence type="ECO:0000256" key="3">
    <source>
        <dbReference type="SAM" id="MobiDB-lite"/>
    </source>
</evidence>
<dbReference type="Proteomes" id="UP000628775">
    <property type="component" value="Unassembled WGS sequence"/>
</dbReference>
<dbReference type="InterPro" id="IPR004995">
    <property type="entry name" value="Spore_Ger"/>
</dbReference>
<organism evidence="5 6">
    <name type="scientific">Pullulanibacillus camelliae</name>
    <dbReference type="NCBI Taxonomy" id="1707096"/>
    <lineage>
        <taxon>Bacteria</taxon>
        <taxon>Bacillati</taxon>
        <taxon>Bacillota</taxon>
        <taxon>Bacilli</taxon>
        <taxon>Bacillales</taxon>
        <taxon>Sporolactobacillaceae</taxon>
        <taxon>Pullulanibacillus</taxon>
    </lineage>
</organism>
<evidence type="ECO:0000313" key="5">
    <source>
        <dbReference type="EMBL" id="GGE52723.1"/>
    </source>
</evidence>
<reference evidence="5" key="1">
    <citation type="journal article" date="2014" name="Int. J. Syst. Evol. Microbiol.">
        <title>Complete genome sequence of Corynebacterium casei LMG S-19264T (=DSM 44701T), isolated from a smear-ripened cheese.</title>
        <authorList>
            <consortium name="US DOE Joint Genome Institute (JGI-PGF)"/>
            <person name="Walter F."/>
            <person name="Albersmeier A."/>
            <person name="Kalinowski J."/>
            <person name="Ruckert C."/>
        </authorList>
    </citation>
    <scope>NUCLEOTIDE SEQUENCE</scope>
    <source>
        <strain evidence="5">CGMCC 1.15371</strain>
    </source>
</reference>
<keyword evidence="6" id="KW-1185">Reference proteome</keyword>
<feature type="transmembrane region" description="Helical" evidence="4">
    <location>
        <begin position="403"/>
        <end position="421"/>
    </location>
</feature>
<keyword evidence="4" id="KW-1133">Transmembrane helix</keyword>
<dbReference type="InterPro" id="IPR050768">
    <property type="entry name" value="UPF0353/GerABKA_families"/>
</dbReference>
<comment type="similarity">
    <text evidence="1">Belongs to the GerABKA family.</text>
</comment>
<feature type="transmembrane region" description="Helical" evidence="4">
    <location>
        <begin position="430"/>
        <end position="455"/>
    </location>
</feature>
<dbReference type="PANTHER" id="PTHR22550">
    <property type="entry name" value="SPORE GERMINATION PROTEIN"/>
    <property type="match status" value="1"/>
</dbReference>
<keyword evidence="2 4" id="KW-0472">Membrane</keyword>
<dbReference type="AlphaFoldDB" id="A0A8J2YLW7"/>
<comment type="caution">
    <text evidence="5">The sequence shown here is derived from an EMBL/GenBank/DDBJ whole genome shotgun (WGS) entry which is preliminary data.</text>
</comment>
<evidence type="ECO:0000256" key="2">
    <source>
        <dbReference type="ARBA" id="ARBA00023136"/>
    </source>
</evidence>
<protein>
    <submittedName>
        <fullName evidence="5">Spore germination protein</fullName>
    </submittedName>
</protein>
<feature type="transmembrane region" description="Helical" evidence="4">
    <location>
        <begin position="377"/>
        <end position="397"/>
    </location>
</feature>
<keyword evidence="4" id="KW-0812">Transmembrane</keyword>
<dbReference type="Pfam" id="PF03323">
    <property type="entry name" value="GerA"/>
    <property type="match status" value="1"/>
</dbReference>
<gene>
    <name evidence="5" type="ORF">GCM10011391_34470</name>
</gene>
<name>A0A8J2YLW7_9BACL</name>
<evidence type="ECO:0000256" key="1">
    <source>
        <dbReference type="ARBA" id="ARBA00005278"/>
    </source>
</evidence>
<sequence length="517" mass="57528">MGRRLRANSHQKNNENELTEHSEKRISNVLAENISTLKALYSDCYDVVFRSFLIGEMLQAELVFIDNMVDREQLDTQVLDVLMTCKDSTLVNIQNIINESLPVASVEPIETIKQCVDDISLGNPILFINGSQEAIRIGLNKLQNSQITDPENEPVIQGPKYGFNESLQTNASLLRQRIRAPELKMVLLETGRYTKTQVVVTYMASVADHALVEEVMDRLKRIEMDGVLESGYIAEMIEDSPLSPFPQIKSTERVDVVAANLLEGRLAIIVDGTPTVMIAPVSLISFIQAADDYYNRWLFGSSFRFLRISSLFLSLVLPALYVALTTLHQEMIPSDLLVSIASSHELIPFPTLVEAVIMQLIFEILREAGLRLPRQVGSAVTIVGALVVGEAAVTAGFVSTTMVIVTAISGITSFTAPAYSLEMAIRILRFVLILLGGFLGLLGVVFGLIGIAIHLSSLRSLGVPYLTPIAPANLSEWKDAWIRSPWWKLNRRPRLTGRWNKYRQAKHQKPANKKRGE</sequence>
<accession>A0A8J2YLW7</accession>
<reference evidence="5" key="2">
    <citation type="submission" date="2020-09" db="EMBL/GenBank/DDBJ databases">
        <authorList>
            <person name="Sun Q."/>
            <person name="Zhou Y."/>
        </authorList>
    </citation>
    <scope>NUCLEOTIDE SEQUENCE</scope>
    <source>
        <strain evidence="5">CGMCC 1.15371</strain>
    </source>
</reference>
<proteinExistence type="inferred from homology"/>
<dbReference type="EMBL" id="BMIR01000021">
    <property type="protein sequence ID" value="GGE52723.1"/>
    <property type="molecule type" value="Genomic_DNA"/>
</dbReference>
<feature type="compositionally biased region" description="Basic and acidic residues" evidence="3">
    <location>
        <begin position="12"/>
        <end position="22"/>
    </location>
</feature>
<dbReference type="PANTHER" id="PTHR22550:SF5">
    <property type="entry name" value="LEUCINE ZIPPER PROTEIN 4"/>
    <property type="match status" value="1"/>
</dbReference>
<dbReference type="RefSeq" id="WP_229672716.1">
    <property type="nucleotide sequence ID" value="NZ_BMIR01000021.1"/>
</dbReference>
<feature type="region of interest" description="Disordered" evidence="3">
    <location>
        <begin position="1"/>
        <end position="22"/>
    </location>
</feature>
<evidence type="ECO:0000256" key="4">
    <source>
        <dbReference type="SAM" id="Phobius"/>
    </source>
</evidence>
<dbReference type="GO" id="GO:0009847">
    <property type="term" value="P:spore germination"/>
    <property type="evidence" value="ECO:0007669"/>
    <property type="project" value="InterPro"/>
</dbReference>
<dbReference type="GO" id="GO:0016020">
    <property type="term" value="C:membrane"/>
    <property type="evidence" value="ECO:0007669"/>
    <property type="project" value="InterPro"/>
</dbReference>
<evidence type="ECO:0000313" key="6">
    <source>
        <dbReference type="Proteomes" id="UP000628775"/>
    </source>
</evidence>
<dbReference type="PIRSF" id="PIRSF005690">
    <property type="entry name" value="GerBA"/>
    <property type="match status" value="1"/>
</dbReference>
<feature type="transmembrane region" description="Helical" evidence="4">
    <location>
        <begin position="305"/>
        <end position="327"/>
    </location>
</feature>